<dbReference type="AlphaFoldDB" id="A0A914LSL0"/>
<dbReference type="Proteomes" id="UP000887563">
    <property type="component" value="Unplaced"/>
</dbReference>
<evidence type="ECO:0000313" key="1">
    <source>
        <dbReference type="Proteomes" id="UP000887563"/>
    </source>
</evidence>
<proteinExistence type="predicted"/>
<accession>A0A914LSL0</accession>
<dbReference type="WBParaSite" id="Minc3s00763g17018">
    <property type="protein sequence ID" value="Minc3s00763g17018"/>
    <property type="gene ID" value="Minc3s00763g17018"/>
</dbReference>
<reference evidence="2" key="1">
    <citation type="submission" date="2022-11" db="UniProtKB">
        <authorList>
            <consortium name="WormBaseParasite"/>
        </authorList>
    </citation>
    <scope>IDENTIFICATION</scope>
</reference>
<protein>
    <submittedName>
        <fullName evidence="2">Candidate secreted effector</fullName>
    </submittedName>
</protein>
<sequence length="50" mass="6003">MVRHHLRILILTIHRILPWNNGESCFSSRSKIMRILMTFLAFKAIQYSMK</sequence>
<name>A0A914LSL0_MELIC</name>
<evidence type="ECO:0000313" key="2">
    <source>
        <dbReference type="WBParaSite" id="Minc3s00763g17018"/>
    </source>
</evidence>
<organism evidence="1 2">
    <name type="scientific">Meloidogyne incognita</name>
    <name type="common">Southern root-knot nematode worm</name>
    <name type="synonym">Oxyuris incognita</name>
    <dbReference type="NCBI Taxonomy" id="6306"/>
    <lineage>
        <taxon>Eukaryota</taxon>
        <taxon>Metazoa</taxon>
        <taxon>Ecdysozoa</taxon>
        <taxon>Nematoda</taxon>
        <taxon>Chromadorea</taxon>
        <taxon>Rhabditida</taxon>
        <taxon>Tylenchina</taxon>
        <taxon>Tylenchomorpha</taxon>
        <taxon>Tylenchoidea</taxon>
        <taxon>Meloidogynidae</taxon>
        <taxon>Meloidogyninae</taxon>
        <taxon>Meloidogyne</taxon>
        <taxon>Meloidogyne incognita group</taxon>
    </lineage>
</organism>
<keyword evidence="1" id="KW-1185">Reference proteome</keyword>